<feature type="signal peptide" evidence="1">
    <location>
        <begin position="1"/>
        <end position="15"/>
    </location>
</feature>
<evidence type="ECO:0000313" key="2">
    <source>
        <dbReference type="EMBL" id="KIM26310.1"/>
    </source>
</evidence>
<dbReference type="HOGENOM" id="CLU_2321817_0_0_1"/>
<evidence type="ECO:0000313" key="3">
    <source>
        <dbReference type="Proteomes" id="UP000054097"/>
    </source>
</evidence>
<gene>
    <name evidence="2" type="ORF">M408DRAFT_330673</name>
</gene>
<name>A0A0C3AP05_SERVB</name>
<keyword evidence="3" id="KW-1185">Reference proteome</keyword>
<accession>A0A0C3AP05</accession>
<feature type="chain" id="PRO_5012678108" evidence="1">
    <location>
        <begin position="16"/>
        <end position="89"/>
    </location>
</feature>
<dbReference type="Proteomes" id="UP000054097">
    <property type="component" value="Unassembled WGS sequence"/>
</dbReference>
<keyword evidence="1" id="KW-0732">Signal</keyword>
<organism evidence="2 3">
    <name type="scientific">Serendipita vermifera MAFF 305830</name>
    <dbReference type="NCBI Taxonomy" id="933852"/>
    <lineage>
        <taxon>Eukaryota</taxon>
        <taxon>Fungi</taxon>
        <taxon>Dikarya</taxon>
        <taxon>Basidiomycota</taxon>
        <taxon>Agaricomycotina</taxon>
        <taxon>Agaricomycetes</taxon>
        <taxon>Sebacinales</taxon>
        <taxon>Serendipitaceae</taxon>
        <taxon>Serendipita</taxon>
    </lineage>
</organism>
<evidence type="ECO:0000256" key="1">
    <source>
        <dbReference type="SAM" id="SignalP"/>
    </source>
</evidence>
<sequence>MQQVILLAMAVAISAQHFFFVKGHDFSAAFAVSLQRYATSPQRRAVALAVKEIAANLSPLPLDSEYAEWEEKTLRTLVQIVQDNRLGTQ</sequence>
<reference evidence="3" key="2">
    <citation type="submission" date="2015-01" db="EMBL/GenBank/DDBJ databases">
        <title>Evolutionary Origins and Diversification of the Mycorrhizal Mutualists.</title>
        <authorList>
            <consortium name="DOE Joint Genome Institute"/>
            <consortium name="Mycorrhizal Genomics Consortium"/>
            <person name="Kohler A."/>
            <person name="Kuo A."/>
            <person name="Nagy L.G."/>
            <person name="Floudas D."/>
            <person name="Copeland A."/>
            <person name="Barry K.W."/>
            <person name="Cichocki N."/>
            <person name="Veneault-Fourrey C."/>
            <person name="LaButti K."/>
            <person name="Lindquist E.A."/>
            <person name="Lipzen A."/>
            <person name="Lundell T."/>
            <person name="Morin E."/>
            <person name="Murat C."/>
            <person name="Riley R."/>
            <person name="Ohm R."/>
            <person name="Sun H."/>
            <person name="Tunlid A."/>
            <person name="Henrissat B."/>
            <person name="Grigoriev I.V."/>
            <person name="Hibbett D.S."/>
            <person name="Martin F."/>
        </authorList>
    </citation>
    <scope>NUCLEOTIDE SEQUENCE [LARGE SCALE GENOMIC DNA]</scope>
    <source>
        <strain evidence="3">MAFF 305830</strain>
    </source>
</reference>
<dbReference type="EMBL" id="KN824307">
    <property type="protein sequence ID" value="KIM26310.1"/>
    <property type="molecule type" value="Genomic_DNA"/>
</dbReference>
<dbReference type="AlphaFoldDB" id="A0A0C3AP05"/>
<reference evidence="2 3" key="1">
    <citation type="submission" date="2014-04" db="EMBL/GenBank/DDBJ databases">
        <authorList>
            <consortium name="DOE Joint Genome Institute"/>
            <person name="Kuo A."/>
            <person name="Zuccaro A."/>
            <person name="Kohler A."/>
            <person name="Nagy L.G."/>
            <person name="Floudas D."/>
            <person name="Copeland A."/>
            <person name="Barry K.W."/>
            <person name="Cichocki N."/>
            <person name="Veneault-Fourrey C."/>
            <person name="LaButti K."/>
            <person name="Lindquist E.A."/>
            <person name="Lipzen A."/>
            <person name="Lundell T."/>
            <person name="Morin E."/>
            <person name="Murat C."/>
            <person name="Sun H."/>
            <person name="Tunlid A."/>
            <person name="Henrissat B."/>
            <person name="Grigoriev I.V."/>
            <person name="Hibbett D.S."/>
            <person name="Martin F."/>
            <person name="Nordberg H.P."/>
            <person name="Cantor M.N."/>
            <person name="Hua S.X."/>
        </authorList>
    </citation>
    <scope>NUCLEOTIDE SEQUENCE [LARGE SCALE GENOMIC DNA]</scope>
    <source>
        <strain evidence="2 3">MAFF 305830</strain>
    </source>
</reference>
<protein>
    <submittedName>
        <fullName evidence="2">Uncharacterized protein</fullName>
    </submittedName>
</protein>
<proteinExistence type="predicted"/>